<proteinExistence type="predicted"/>
<sequence length="55" mass="6156">MEKVIDSPRGYFSMAIAVASFGFAFIVIAYGMDNVVMGAHDVFHDFRHVYGMPCH</sequence>
<evidence type="ECO:0008006" key="3">
    <source>
        <dbReference type="Google" id="ProtNLM"/>
    </source>
</evidence>
<keyword evidence="1" id="KW-1133">Transmembrane helix</keyword>
<reference evidence="2" key="1">
    <citation type="submission" date="2018-06" db="EMBL/GenBank/DDBJ databases">
        <authorList>
            <person name="Zhirakovskaya E."/>
        </authorList>
    </citation>
    <scope>NUCLEOTIDE SEQUENCE</scope>
</reference>
<gene>
    <name evidence="2" type="ORF">MNBD_NITROSPINAE02-406</name>
</gene>
<dbReference type="EMBL" id="UOGE01000112">
    <property type="protein sequence ID" value="VAX25851.1"/>
    <property type="molecule type" value="Genomic_DNA"/>
</dbReference>
<protein>
    <recommendedName>
        <fullName evidence="3">Cobalt transporter subunit CbtB</fullName>
    </recommendedName>
</protein>
<evidence type="ECO:0000313" key="2">
    <source>
        <dbReference type="EMBL" id="VAX25851.1"/>
    </source>
</evidence>
<dbReference type="InterPro" id="IPR012667">
    <property type="entry name" value="CbtB_put"/>
</dbReference>
<accession>A0A3B1CGZ7</accession>
<dbReference type="Pfam" id="PF09489">
    <property type="entry name" value="CbtB"/>
    <property type="match status" value="1"/>
</dbReference>
<keyword evidence="1" id="KW-0812">Transmembrane</keyword>
<keyword evidence="1" id="KW-0472">Membrane</keyword>
<organism evidence="2">
    <name type="scientific">hydrothermal vent metagenome</name>
    <dbReference type="NCBI Taxonomy" id="652676"/>
    <lineage>
        <taxon>unclassified sequences</taxon>
        <taxon>metagenomes</taxon>
        <taxon>ecological metagenomes</taxon>
    </lineage>
</organism>
<evidence type="ECO:0000256" key="1">
    <source>
        <dbReference type="SAM" id="Phobius"/>
    </source>
</evidence>
<dbReference type="AlphaFoldDB" id="A0A3B1CGZ7"/>
<name>A0A3B1CGZ7_9ZZZZ</name>
<feature type="transmembrane region" description="Helical" evidence="1">
    <location>
        <begin position="12"/>
        <end position="32"/>
    </location>
</feature>